<comment type="caution">
    <text evidence="4">The sequence shown here is derived from an EMBL/GenBank/DDBJ whole genome shotgun (WGS) entry which is preliminary data.</text>
</comment>
<dbReference type="InterPro" id="IPR012337">
    <property type="entry name" value="RNaseH-like_sf"/>
</dbReference>
<accession>A0A9Q3K2W2</accession>
<dbReference type="OrthoDB" id="3227343at2759"/>
<feature type="region of interest" description="Disordered" evidence="2">
    <location>
        <begin position="249"/>
        <end position="268"/>
    </location>
</feature>
<evidence type="ECO:0000313" key="5">
    <source>
        <dbReference type="Proteomes" id="UP000765509"/>
    </source>
</evidence>
<protein>
    <recommendedName>
        <fullName evidence="3">Integrase catalytic domain-containing protein</fullName>
    </recommendedName>
</protein>
<dbReference type="GO" id="GO:0005634">
    <property type="term" value="C:nucleus"/>
    <property type="evidence" value="ECO:0007669"/>
    <property type="project" value="UniProtKB-ARBA"/>
</dbReference>
<dbReference type="GO" id="GO:0015074">
    <property type="term" value="P:DNA integration"/>
    <property type="evidence" value="ECO:0007669"/>
    <property type="project" value="InterPro"/>
</dbReference>
<dbReference type="PANTHER" id="PTHR37984:SF5">
    <property type="entry name" value="PROTEIN NYNRIN-LIKE"/>
    <property type="match status" value="1"/>
</dbReference>
<reference evidence="4" key="1">
    <citation type="submission" date="2021-03" db="EMBL/GenBank/DDBJ databases">
        <title>Draft genome sequence of rust myrtle Austropuccinia psidii MF-1, a brazilian biotype.</title>
        <authorList>
            <person name="Quecine M.C."/>
            <person name="Pachon D.M.R."/>
            <person name="Bonatelli M.L."/>
            <person name="Correr F.H."/>
            <person name="Franceschini L.M."/>
            <person name="Leite T.F."/>
            <person name="Margarido G.R.A."/>
            <person name="Almeida C.A."/>
            <person name="Ferrarezi J.A."/>
            <person name="Labate C.A."/>
        </authorList>
    </citation>
    <scope>NUCLEOTIDE SEQUENCE</scope>
    <source>
        <strain evidence="4">MF-1</strain>
    </source>
</reference>
<dbReference type="PROSITE" id="PS50994">
    <property type="entry name" value="INTEGRASE"/>
    <property type="match status" value="1"/>
</dbReference>
<dbReference type="InterPro" id="IPR050951">
    <property type="entry name" value="Retrovirus_Pol_polyprotein"/>
</dbReference>
<dbReference type="InterPro" id="IPR001584">
    <property type="entry name" value="Integrase_cat-core"/>
</dbReference>
<keyword evidence="1" id="KW-0694">RNA-binding</keyword>
<dbReference type="EMBL" id="AVOT02091107">
    <property type="protein sequence ID" value="MBW0572971.1"/>
    <property type="molecule type" value="Genomic_DNA"/>
</dbReference>
<feature type="domain" description="Integrase catalytic" evidence="3">
    <location>
        <begin position="1"/>
        <end position="161"/>
    </location>
</feature>
<proteinExistence type="predicted"/>
<organism evidence="4 5">
    <name type="scientific">Austropuccinia psidii MF-1</name>
    <dbReference type="NCBI Taxonomy" id="1389203"/>
    <lineage>
        <taxon>Eukaryota</taxon>
        <taxon>Fungi</taxon>
        <taxon>Dikarya</taxon>
        <taxon>Basidiomycota</taxon>
        <taxon>Pucciniomycotina</taxon>
        <taxon>Pucciniomycetes</taxon>
        <taxon>Pucciniales</taxon>
        <taxon>Sphaerophragmiaceae</taxon>
        <taxon>Austropuccinia</taxon>
    </lineage>
</organism>
<evidence type="ECO:0000259" key="3">
    <source>
        <dbReference type="PROSITE" id="PS50994"/>
    </source>
</evidence>
<gene>
    <name evidence="4" type="ORF">O181_112686</name>
</gene>
<dbReference type="PANTHER" id="PTHR37984">
    <property type="entry name" value="PROTEIN CBG26694"/>
    <property type="match status" value="1"/>
</dbReference>
<dbReference type="SUPFAM" id="SSF53098">
    <property type="entry name" value="Ribonuclease H-like"/>
    <property type="match status" value="1"/>
</dbReference>
<dbReference type="GO" id="GO:0003723">
    <property type="term" value="F:RNA binding"/>
    <property type="evidence" value="ECO:0007669"/>
    <property type="project" value="UniProtKB-KW"/>
</dbReference>
<evidence type="ECO:0000256" key="2">
    <source>
        <dbReference type="SAM" id="MobiDB-lite"/>
    </source>
</evidence>
<dbReference type="Proteomes" id="UP000765509">
    <property type="component" value="Unassembled WGS sequence"/>
</dbReference>
<name>A0A9Q3K2W2_9BASI</name>
<dbReference type="InterPro" id="IPR036397">
    <property type="entry name" value="RNaseH_sf"/>
</dbReference>
<evidence type="ECO:0000256" key="1">
    <source>
        <dbReference type="ARBA" id="ARBA00022884"/>
    </source>
</evidence>
<dbReference type="Gene3D" id="3.30.420.10">
    <property type="entry name" value="Ribonuclease H-like superfamily/Ribonuclease H"/>
    <property type="match status" value="1"/>
</dbReference>
<keyword evidence="5" id="KW-1185">Reference proteome</keyword>
<sequence length="330" mass="38676">MYWATGLVPGGKERFNDCLIIVDRFSQSTSCLPCHKEDTAMYTALFFWNNIISTYGVPKIIISDRDPKFTSEFWTNLYDMLGTKLEFSTSYHPQTDGLAERIIQTMEVILRRFCAYGMEYKDNEGYTHDWVTFLLAVHLEYNTSQHSTTRKTPALVEKGWNHLFPVDHMKKHLLAIHLTAKHFHEMWKRACDTAAKCIAEAKEYSKQRRDKSHMEPDFKEGDQEFSRKHPVFPVSLVKTHFQTAEDKFLSRKNNPTPPEIVEVEHSSGPEKKIIKARKIRLNGKDKRQYLVRFKNQTADKDKWLAEDGIPYGNIHLRIYRASRRTEKSHQ</sequence>
<dbReference type="AlphaFoldDB" id="A0A9Q3K2W2"/>
<evidence type="ECO:0000313" key="4">
    <source>
        <dbReference type="EMBL" id="MBW0572971.1"/>
    </source>
</evidence>